<dbReference type="Proteomes" id="UP000561045">
    <property type="component" value="Unassembled WGS sequence"/>
</dbReference>
<feature type="domain" description="Glycosyl hydrolase family 13 catalytic" evidence="3">
    <location>
        <begin position="62"/>
        <end position="418"/>
    </location>
</feature>
<keyword evidence="5" id="KW-1185">Reference proteome</keyword>
<dbReference type="GO" id="GO:0009313">
    <property type="term" value="P:oligosaccharide catabolic process"/>
    <property type="evidence" value="ECO:0007669"/>
    <property type="project" value="TreeGrafter"/>
</dbReference>
<dbReference type="Pfam" id="PF00128">
    <property type="entry name" value="Alpha-amylase"/>
    <property type="match status" value="1"/>
</dbReference>
<organism evidence="4 5">
    <name type="scientific">Niveibacterium umoris</name>
    <dbReference type="NCBI Taxonomy" id="1193620"/>
    <lineage>
        <taxon>Bacteria</taxon>
        <taxon>Pseudomonadati</taxon>
        <taxon>Pseudomonadota</taxon>
        <taxon>Betaproteobacteria</taxon>
        <taxon>Rhodocyclales</taxon>
        <taxon>Rhodocyclaceae</taxon>
        <taxon>Niveibacterium</taxon>
    </lineage>
</organism>
<proteinExistence type="inferred from homology"/>
<dbReference type="PANTHER" id="PTHR10357:SF179">
    <property type="entry name" value="NEUTRAL AND BASIC AMINO ACID TRANSPORT PROTEIN RBAT"/>
    <property type="match status" value="1"/>
</dbReference>
<dbReference type="InterPro" id="IPR017853">
    <property type="entry name" value="GH"/>
</dbReference>
<dbReference type="Gene3D" id="2.60.40.1180">
    <property type="entry name" value="Golgi alpha-mannosidase II"/>
    <property type="match status" value="1"/>
</dbReference>
<evidence type="ECO:0000259" key="3">
    <source>
        <dbReference type="SMART" id="SM00642"/>
    </source>
</evidence>
<evidence type="ECO:0000313" key="4">
    <source>
        <dbReference type="EMBL" id="MBB4014115.1"/>
    </source>
</evidence>
<dbReference type="InterPro" id="IPR013780">
    <property type="entry name" value="Glyco_hydro_b"/>
</dbReference>
<comment type="similarity">
    <text evidence="1">Belongs to the glycosyl hydrolase 13 family.</text>
</comment>
<accession>A0A840BLJ5</accession>
<dbReference type="GO" id="GO:0004556">
    <property type="term" value="F:alpha-amylase activity"/>
    <property type="evidence" value="ECO:0007669"/>
    <property type="project" value="TreeGrafter"/>
</dbReference>
<dbReference type="SUPFAM" id="SSF51011">
    <property type="entry name" value="Glycosyl hydrolase domain"/>
    <property type="match status" value="1"/>
</dbReference>
<comment type="caution">
    <text evidence="4">The sequence shown here is derived from an EMBL/GenBank/DDBJ whole genome shotgun (WGS) entry which is preliminary data.</text>
</comment>
<evidence type="ECO:0000256" key="1">
    <source>
        <dbReference type="ARBA" id="ARBA00008061"/>
    </source>
</evidence>
<dbReference type="Gene3D" id="3.90.400.10">
    <property type="entry name" value="Oligo-1,6-glucosidase, Domain 2"/>
    <property type="match status" value="1"/>
</dbReference>
<gene>
    <name evidence="4" type="ORF">GGR36_003461</name>
</gene>
<evidence type="ECO:0000256" key="2">
    <source>
        <dbReference type="SAM" id="SignalP"/>
    </source>
</evidence>
<dbReference type="PROSITE" id="PS51257">
    <property type="entry name" value="PROKAR_LIPOPROTEIN"/>
    <property type="match status" value="1"/>
</dbReference>
<dbReference type="RefSeq" id="WP_183636006.1">
    <property type="nucleotide sequence ID" value="NZ_BAABLE010000005.1"/>
</dbReference>
<feature type="chain" id="PRO_5032408349" evidence="2">
    <location>
        <begin position="27"/>
        <end position="541"/>
    </location>
</feature>
<dbReference type="SUPFAM" id="SSF51445">
    <property type="entry name" value="(Trans)glycosidases"/>
    <property type="match status" value="1"/>
</dbReference>
<dbReference type="InterPro" id="IPR006047">
    <property type="entry name" value="GH13_cat_dom"/>
</dbReference>
<keyword evidence="4" id="KW-0326">Glycosidase</keyword>
<keyword evidence="2" id="KW-0732">Signal</keyword>
<feature type="signal peptide" evidence="2">
    <location>
        <begin position="1"/>
        <end position="26"/>
    </location>
</feature>
<protein>
    <submittedName>
        <fullName evidence="4">Glycosidase</fullName>
    </submittedName>
</protein>
<dbReference type="CDD" id="cd11316">
    <property type="entry name" value="AmyAc_bac2_AmyA"/>
    <property type="match status" value="1"/>
</dbReference>
<dbReference type="PANTHER" id="PTHR10357">
    <property type="entry name" value="ALPHA-AMYLASE FAMILY MEMBER"/>
    <property type="match status" value="1"/>
</dbReference>
<dbReference type="AlphaFoldDB" id="A0A840BLJ5"/>
<dbReference type="SMART" id="SM00642">
    <property type="entry name" value="Aamy"/>
    <property type="match status" value="1"/>
</dbReference>
<evidence type="ECO:0000313" key="5">
    <source>
        <dbReference type="Proteomes" id="UP000561045"/>
    </source>
</evidence>
<keyword evidence="4" id="KW-0378">Hydrolase</keyword>
<dbReference type="EMBL" id="JACIET010000002">
    <property type="protein sequence ID" value="MBB4014115.1"/>
    <property type="molecule type" value="Genomic_DNA"/>
</dbReference>
<reference evidence="4 5" key="1">
    <citation type="submission" date="2020-08" db="EMBL/GenBank/DDBJ databases">
        <title>Genomic Encyclopedia of Type Strains, Phase IV (KMG-IV): sequencing the most valuable type-strain genomes for metagenomic binning, comparative biology and taxonomic classification.</title>
        <authorList>
            <person name="Goeker M."/>
        </authorList>
    </citation>
    <scope>NUCLEOTIDE SEQUENCE [LARGE SCALE GENOMIC DNA]</scope>
    <source>
        <strain evidence="4 5">DSM 106739</strain>
    </source>
</reference>
<dbReference type="InterPro" id="IPR045857">
    <property type="entry name" value="O16G_dom_2"/>
</dbReference>
<dbReference type="Gene3D" id="3.20.20.80">
    <property type="entry name" value="Glycosidases"/>
    <property type="match status" value="1"/>
</dbReference>
<sequence>MSRRQWLSLIPLVAALAACGGGGGFAGLGTTTNSGDADVSAVAKNDPGSPLPATWKQGPFAEIYVRGYKDSDGDGIGDLKGLTQQLDYLQQLGVTGIWLMPVTQSQDNDHGYAVTDYRAIEKQYGSLADFDAFIKAAHDRGIGVIIDYVMNHSGAKNPLFINSSSATDSTRRNWYIWQSTKPSGWSIYGSDPWKSSSTGYYFAGFWDQMPDFNLRNADVIAYHQNSMRFWLNRGVDGFRFDAVGNLVENGPNAWEGQPENYTIMGDVHTMLGGYANRYMVCEAPIDPVGFSASTACGSAFAFGHNYDIVSAAKGSSTSAVTVVANYFSSAPLGIATMVSNHDAFAGDRLWTQVNGDQKQYRLAAATYLLQPGVPFIYYGEEIGMANNSSLSGDWKLRTPMSWTSDSATAGFTSGTPFRALSSNSTTNNVAAQQADANSLLNFYKAVIAMRKAHPALASGSYDNPQSSGLTMSFTRSATNEMALVAINYGTSAANVNFTGLPASASVAAAWPASGVGGVATTGGTFSATVPAQSFVVFTIAK</sequence>
<name>A0A840BLJ5_9RHOO</name>